<evidence type="ECO:0000256" key="1">
    <source>
        <dbReference type="HAMAP-Rule" id="MF_02231"/>
    </source>
</evidence>
<dbReference type="RefSeq" id="WP_183635773.1">
    <property type="nucleotide sequence ID" value="NZ_BAABLE010000005.1"/>
</dbReference>
<dbReference type="EMBL" id="JACIET010000002">
    <property type="protein sequence ID" value="MBB4013858.1"/>
    <property type="molecule type" value="Genomic_DNA"/>
</dbReference>
<comment type="pathway">
    <text evidence="1">Cofactor biosynthesis; ubiquinone biosynthesis.</text>
</comment>
<evidence type="ECO:0000313" key="3">
    <source>
        <dbReference type="EMBL" id="MBB4013858.1"/>
    </source>
</evidence>
<comment type="caution">
    <text evidence="3">The sequence shown here is derived from an EMBL/GenBank/DDBJ whole genome shotgun (WGS) entry which is preliminary data.</text>
</comment>
<dbReference type="AlphaFoldDB" id="A0A840BQP5"/>
<dbReference type="GO" id="GO:0006744">
    <property type="term" value="P:ubiquinone biosynthetic process"/>
    <property type="evidence" value="ECO:0007669"/>
    <property type="project" value="UniProtKB-UniRule"/>
</dbReference>
<dbReference type="InterPro" id="IPR016830">
    <property type="entry name" value="UbiT"/>
</dbReference>
<dbReference type="Proteomes" id="UP000561045">
    <property type="component" value="Unassembled WGS sequence"/>
</dbReference>
<keyword evidence="1" id="KW-0831">Ubiquinone biosynthesis</keyword>
<comment type="function">
    <text evidence="1">Required for O(2)-independent ubiquinone (coenzyme Q) biosynthesis. Likely functions as an accessory factor.</text>
</comment>
<sequence>MPLPDFTLPAPFAAIARHLPEAPAAFAFTTALNFAKRAGKLAGDWAFLEGRTVRIEVEDLGAGVTFTAAAGRFRPVGSAAEVRFAARAADYLKIALREEDPDTLFFQRRLKIEGDTELGLELKNHLDALELPAFLDRLRPH</sequence>
<accession>A0A840BQP5</accession>
<name>A0A840BQP5_9RHOO</name>
<gene>
    <name evidence="1" type="primary">ubiT</name>
    <name evidence="3" type="ORF">GGR36_003204</name>
</gene>
<dbReference type="InterPro" id="IPR036527">
    <property type="entry name" value="SCP2_sterol-bd_dom_sf"/>
</dbReference>
<feature type="domain" description="SCP2" evidence="2">
    <location>
        <begin position="40"/>
        <end position="126"/>
    </location>
</feature>
<evidence type="ECO:0000259" key="2">
    <source>
        <dbReference type="Pfam" id="PF02036"/>
    </source>
</evidence>
<dbReference type="SUPFAM" id="SSF55718">
    <property type="entry name" value="SCP-like"/>
    <property type="match status" value="1"/>
</dbReference>
<reference evidence="3 4" key="1">
    <citation type="submission" date="2020-08" db="EMBL/GenBank/DDBJ databases">
        <title>Genomic Encyclopedia of Type Strains, Phase IV (KMG-IV): sequencing the most valuable type-strain genomes for metagenomic binning, comparative biology and taxonomic classification.</title>
        <authorList>
            <person name="Goeker M."/>
        </authorList>
    </citation>
    <scope>NUCLEOTIDE SEQUENCE [LARGE SCALE GENOMIC DNA]</scope>
    <source>
        <strain evidence="3 4">DSM 106739</strain>
    </source>
</reference>
<dbReference type="InterPro" id="IPR003033">
    <property type="entry name" value="SCP2_sterol-bd_dom"/>
</dbReference>
<evidence type="ECO:0000313" key="4">
    <source>
        <dbReference type="Proteomes" id="UP000561045"/>
    </source>
</evidence>
<dbReference type="Gene3D" id="3.30.1050.10">
    <property type="entry name" value="SCP2 sterol-binding domain"/>
    <property type="match status" value="1"/>
</dbReference>
<dbReference type="UniPathway" id="UPA00232"/>
<dbReference type="HAMAP" id="MF_02231">
    <property type="entry name" value="UbiT"/>
    <property type="match status" value="1"/>
</dbReference>
<dbReference type="Pfam" id="PF02036">
    <property type="entry name" value="SCP2"/>
    <property type="match status" value="1"/>
</dbReference>
<protein>
    <recommendedName>
        <fullName evidence="1">Ubiquinone biosynthesis accessory factor UbiT</fullName>
    </recommendedName>
</protein>
<organism evidence="3 4">
    <name type="scientific">Niveibacterium umoris</name>
    <dbReference type="NCBI Taxonomy" id="1193620"/>
    <lineage>
        <taxon>Bacteria</taxon>
        <taxon>Pseudomonadati</taxon>
        <taxon>Pseudomonadota</taxon>
        <taxon>Betaproteobacteria</taxon>
        <taxon>Rhodocyclales</taxon>
        <taxon>Rhodocyclaceae</taxon>
        <taxon>Niveibacterium</taxon>
    </lineage>
</organism>
<proteinExistence type="inferred from homology"/>
<keyword evidence="4" id="KW-1185">Reference proteome</keyword>
<comment type="similarity">
    <text evidence="1">Belongs to the UbiT family.</text>
</comment>